<organism evidence="1 2">
    <name type="scientific">Hyalomma asiaticum</name>
    <name type="common">Tick</name>
    <dbReference type="NCBI Taxonomy" id="266040"/>
    <lineage>
        <taxon>Eukaryota</taxon>
        <taxon>Metazoa</taxon>
        <taxon>Ecdysozoa</taxon>
        <taxon>Arthropoda</taxon>
        <taxon>Chelicerata</taxon>
        <taxon>Arachnida</taxon>
        <taxon>Acari</taxon>
        <taxon>Parasitiformes</taxon>
        <taxon>Ixodida</taxon>
        <taxon>Ixodoidea</taxon>
        <taxon>Ixodidae</taxon>
        <taxon>Hyalomminae</taxon>
        <taxon>Hyalomma</taxon>
    </lineage>
</organism>
<protein>
    <submittedName>
        <fullName evidence="1">Uncharacterized protein</fullName>
    </submittedName>
</protein>
<evidence type="ECO:0000313" key="1">
    <source>
        <dbReference type="EMBL" id="KAH6948024.1"/>
    </source>
</evidence>
<proteinExistence type="predicted"/>
<comment type="caution">
    <text evidence="1">The sequence shown here is derived from an EMBL/GenBank/DDBJ whole genome shotgun (WGS) entry which is preliminary data.</text>
</comment>
<gene>
    <name evidence="1" type="ORF">HPB50_022462</name>
</gene>
<name>A0ACB7TSZ6_HYAAI</name>
<sequence>MFLKYEEAKRYAFERTKTMAIVGEMAANAEKPLMDALKWQVFSVIVDGSHNGDVQLYPIVATYFVKETSRVENRLLYLGTVQAVAAAALSTSVNSAIVPVLSSPPAKFSMHMLCGSALTKRSNVLQDVQLITKFLPALMSLMVDDQNILPADDVASVSVLKERGFREATLTNTAILVDVPVQPKPLDYPNTDLSSSDLRRSALCDTVPHTHFKTCARCATLECEILATTLPKKPVRSLSSRLPQDDRESAITTIEHSGPPPDAYQAYVQENAVASVLALYYTFHTARQRDRTGVMRVLGSLAGAEGQRAYQDPFLHTLVGHLALMADDFAQEDFCTVVFDEFFLSGLSSNASGGGTPAALPTTEA</sequence>
<keyword evidence="2" id="KW-1185">Reference proteome</keyword>
<dbReference type="Proteomes" id="UP000821845">
    <property type="component" value="Chromosome 1"/>
</dbReference>
<accession>A0ACB7TSZ6</accession>
<dbReference type="EMBL" id="CM023481">
    <property type="protein sequence ID" value="KAH6948024.1"/>
    <property type="molecule type" value="Genomic_DNA"/>
</dbReference>
<reference evidence="1" key="1">
    <citation type="submission" date="2020-05" db="EMBL/GenBank/DDBJ databases">
        <title>Large-scale comparative analyses of tick genomes elucidate their genetic diversity and vector capacities.</title>
        <authorList>
            <person name="Jia N."/>
            <person name="Wang J."/>
            <person name="Shi W."/>
            <person name="Du L."/>
            <person name="Sun Y."/>
            <person name="Zhan W."/>
            <person name="Jiang J."/>
            <person name="Wang Q."/>
            <person name="Zhang B."/>
            <person name="Ji P."/>
            <person name="Sakyi L.B."/>
            <person name="Cui X."/>
            <person name="Yuan T."/>
            <person name="Jiang B."/>
            <person name="Yang W."/>
            <person name="Lam T.T.-Y."/>
            <person name="Chang Q."/>
            <person name="Ding S."/>
            <person name="Wang X."/>
            <person name="Zhu J."/>
            <person name="Ruan X."/>
            <person name="Zhao L."/>
            <person name="Wei J."/>
            <person name="Que T."/>
            <person name="Du C."/>
            <person name="Cheng J."/>
            <person name="Dai P."/>
            <person name="Han X."/>
            <person name="Huang E."/>
            <person name="Gao Y."/>
            <person name="Liu J."/>
            <person name="Shao H."/>
            <person name="Ye R."/>
            <person name="Li L."/>
            <person name="Wei W."/>
            <person name="Wang X."/>
            <person name="Wang C."/>
            <person name="Yang T."/>
            <person name="Huo Q."/>
            <person name="Li W."/>
            <person name="Guo W."/>
            <person name="Chen H."/>
            <person name="Zhou L."/>
            <person name="Ni X."/>
            <person name="Tian J."/>
            <person name="Zhou Y."/>
            <person name="Sheng Y."/>
            <person name="Liu T."/>
            <person name="Pan Y."/>
            <person name="Xia L."/>
            <person name="Li J."/>
            <person name="Zhao F."/>
            <person name="Cao W."/>
        </authorList>
    </citation>
    <scope>NUCLEOTIDE SEQUENCE</scope>
    <source>
        <strain evidence="1">Hyas-2018</strain>
    </source>
</reference>
<evidence type="ECO:0000313" key="2">
    <source>
        <dbReference type="Proteomes" id="UP000821845"/>
    </source>
</evidence>